<protein>
    <submittedName>
        <fullName evidence="2">Uncharacterized protein</fullName>
    </submittedName>
</protein>
<evidence type="ECO:0000313" key="2">
    <source>
        <dbReference type="EMBL" id="MPC48867.1"/>
    </source>
</evidence>
<sequence length="64" mass="6460">MLSSHVKSNRSAGVRFSSSCSGGVMAVTSQPPTPQASQLKAGSIKVVMVVEGEGGPARSGGREE</sequence>
<reference evidence="2 3" key="1">
    <citation type="submission" date="2019-05" db="EMBL/GenBank/DDBJ databases">
        <title>Another draft genome of Portunus trituberculatus and its Hox gene families provides insights of decapod evolution.</title>
        <authorList>
            <person name="Jeong J.-H."/>
            <person name="Song I."/>
            <person name="Kim S."/>
            <person name="Choi T."/>
            <person name="Kim D."/>
            <person name="Ryu S."/>
            <person name="Kim W."/>
        </authorList>
    </citation>
    <scope>NUCLEOTIDE SEQUENCE [LARGE SCALE GENOMIC DNA]</scope>
    <source>
        <tissue evidence="2">Muscle</tissue>
    </source>
</reference>
<dbReference type="EMBL" id="VSRR010008524">
    <property type="protein sequence ID" value="MPC48867.1"/>
    <property type="molecule type" value="Genomic_DNA"/>
</dbReference>
<dbReference type="Proteomes" id="UP000324222">
    <property type="component" value="Unassembled WGS sequence"/>
</dbReference>
<gene>
    <name evidence="2" type="ORF">E2C01_042653</name>
</gene>
<organism evidence="2 3">
    <name type="scientific">Portunus trituberculatus</name>
    <name type="common">Swimming crab</name>
    <name type="synonym">Neptunus trituberculatus</name>
    <dbReference type="NCBI Taxonomy" id="210409"/>
    <lineage>
        <taxon>Eukaryota</taxon>
        <taxon>Metazoa</taxon>
        <taxon>Ecdysozoa</taxon>
        <taxon>Arthropoda</taxon>
        <taxon>Crustacea</taxon>
        <taxon>Multicrustacea</taxon>
        <taxon>Malacostraca</taxon>
        <taxon>Eumalacostraca</taxon>
        <taxon>Eucarida</taxon>
        <taxon>Decapoda</taxon>
        <taxon>Pleocyemata</taxon>
        <taxon>Brachyura</taxon>
        <taxon>Eubrachyura</taxon>
        <taxon>Portunoidea</taxon>
        <taxon>Portunidae</taxon>
        <taxon>Portuninae</taxon>
        <taxon>Portunus</taxon>
    </lineage>
</organism>
<evidence type="ECO:0000313" key="3">
    <source>
        <dbReference type="Proteomes" id="UP000324222"/>
    </source>
</evidence>
<accession>A0A5B7FU00</accession>
<keyword evidence="3" id="KW-1185">Reference proteome</keyword>
<name>A0A5B7FU00_PORTR</name>
<evidence type="ECO:0000256" key="1">
    <source>
        <dbReference type="SAM" id="MobiDB-lite"/>
    </source>
</evidence>
<feature type="region of interest" description="Disordered" evidence="1">
    <location>
        <begin position="1"/>
        <end position="20"/>
    </location>
</feature>
<comment type="caution">
    <text evidence="2">The sequence shown here is derived from an EMBL/GenBank/DDBJ whole genome shotgun (WGS) entry which is preliminary data.</text>
</comment>
<dbReference type="AlphaFoldDB" id="A0A5B7FU00"/>
<proteinExistence type="predicted"/>